<dbReference type="EMBL" id="AP026966">
    <property type="protein sequence ID" value="BDT57028.1"/>
    <property type="molecule type" value="Genomic_DNA"/>
</dbReference>
<evidence type="ECO:0000313" key="2">
    <source>
        <dbReference type="Proteomes" id="UP001163336"/>
    </source>
</evidence>
<gene>
    <name evidence="1" type="ORF">MasN3_05220</name>
</gene>
<dbReference type="InterPro" id="IPR016873">
    <property type="entry name" value="Caps_polysacc_synth_BcbE_prd"/>
</dbReference>
<evidence type="ECO:0008006" key="3">
    <source>
        <dbReference type="Google" id="ProtNLM"/>
    </source>
</evidence>
<dbReference type="InterPro" id="IPR029044">
    <property type="entry name" value="Nucleotide-diphossugar_trans"/>
</dbReference>
<organism evidence="1 2">
    <name type="scientific">Massilia varians</name>
    <dbReference type="NCBI Taxonomy" id="457921"/>
    <lineage>
        <taxon>Bacteria</taxon>
        <taxon>Pseudomonadati</taxon>
        <taxon>Pseudomonadota</taxon>
        <taxon>Betaproteobacteria</taxon>
        <taxon>Burkholderiales</taxon>
        <taxon>Oxalobacteraceae</taxon>
        <taxon>Telluria group</taxon>
        <taxon>Massilia</taxon>
    </lineage>
</organism>
<protein>
    <recommendedName>
        <fullName evidence="3">Capsular biosynthesis protein</fullName>
    </recommendedName>
</protein>
<dbReference type="SUPFAM" id="SSF53448">
    <property type="entry name" value="Nucleotide-diphospho-sugar transferases"/>
    <property type="match status" value="1"/>
</dbReference>
<sequence length="258" mass="28610">MPSAFTSNGERMIVIPMAEMSRRFFDAGYSRPKYELPLDGQTLFASCLRSFEHYFGSERFVFVHRHAFGADDFIARECDRLGLDNYLAAGLGESTRGQAETVLRGLDAASAGANEALLIFNIDTIRPHYRFPEAMGASDGYLEVFAGEGAHWSFVRPATSLCPLVAEATEKRRVSPLCSTGLYYFARAADFGASCEHALGDGGRYLRQWGELYVAPLYNHLIAAGKRIMYHQISAHEVHFAGTPQEYSALHDGARSLF</sequence>
<dbReference type="Proteomes" id="UP001163336">
    <property type="component" value="Chromosome"/>
</dbReference>
<keyword evidence="2" id="KW-1185">Reference proteome</keyword>
<dbReference type="PIRSF" id="PIRSF028162">
    <property type="entry name" value="BcbE_prd"/>
    <property type="match status" value="1"/>
</dbReference>
<reference evidence="1" key="1">
    <citation type="submission" date="2022-11" db="EMBL/GenBank/DDBJ databases">
        <title>Isolation and characterization of PLA-degrading bacterium Massilia sp. from Antarctic soil.</title>
        <authorList>
            <person name="Sato K."/>
            <person name="Gomez-Fuentes C."/>
            <person name="Ahmad S.A."/>
            <person name="Zulkharnain A."/>
        </authorList>
    </citation>
    <scope>NUCLEOTIDE SEQUENCE</scope>
    <source>
        <strain evidence="1">N-3</strain>
    </source>
</reference>
<accession>A0ABM8C1K2</accession>
<name>A0ABM8C1K2_9BURK</name>
<evidence type="ECO:0000313" key="1">
    <source>
        <dbReference type="EMBL" id="BDT57028.1"/>
    </source>
</evidence>
<dbReference type="Gene3D" id="3.90.550.10">
    <property type="entry name" value="Spore Coat Polysaccharide Biosynthesis Protein SpsA, Chain A"/>
    <property type="match status" value="1"/>
</dbReference>
<proteinExistence type="predicted"/>